<reference evidence="1" key="1">
    <citation type="journal article" date="2021" name="Mol. Ecol. Resour.">
        <title>Apolygus lucorum genome provides insights into omnivorousness and mesophyll feeding.</title>
        <authorList>
            <person name="Liu Y."/>
            <person name="Liu H."/>
            <person name="Wang H."/>
            <person name="Huang T."/>
            <person name="Liu B."/>
            <person name="Yang B."/>
            <person name="Yin L."/>
            <person name="Li B."/>
            <person name="Zhang Y."/>
            <person name="Zhang S."/>
            <person name="Jiang F."/>
            <person name="Zhang X."/>
            <person name="Ren Y."/>
            <person name="Wang B."/>
            <person name="Wang S."/>
            <person name="Lu Y."/>
            <person name="Wu K."/>
            <person name="Fan W."/>
            <person name="Wang G."/>
        </authorList>
    </citation>
    <scope>NUCLEOTIDE SEQUENCE</scope>
    <source>
        <strain evidence="1">12Hb</strain>
    </source>
</reference>
<evidence type="ECO:0000313" key="2">
    <source>
        <dbReference type="Proteomes" id="UP000466442"/>
    </source>
</evidence>
<name>A0A8S9XW40_APOLU</name>
<dbReference type="EMBL" id="WIXP02000004">
    <property type="protein sequence ID" value="KAF6212478.1"/>
    <property type="molecule type" value="Genomic_DNA"/>
</dbReference>
<proteinExistence type="predicted"/>
<accession>A0A8S9XW40</accession>
<sequence>FLYFKPSSPLICLEIFLPNSCTVTTSSTRLCQITFSSRAVNYSMVFRTKTLIPVSSKVLSYFPLVYYFSSSYLSMLTTLCKFDFNFI</sequence>
<feature type="non-terminal residue" evidence="1">
    <location>
        <position position="1"/>
    </location>
</feature>
<keyword evidence="2" id="KW-1185">Reference proteome</keyword>
<comment type="caution">
    <text evidence="1">The sequence shown here is derived from an EMBL/GenBank/DDBJ whole genome shotgun (WGS) entry which is preliminary data.</text>
</comment>
<evidence type="ECO:0000313" key="1">
    <source>
        <dbReference type="EMBL" id="KAF6212478.1"/>
    </source>
</evidence>
<organism evidence="1 2">
    <name type="scientific">Apolygus lucorum</name>
    <name type="common">Small green plant bug</name>
    <name type="synonym">Lygocoris lucorum</name>
    <dbReference type="NCBI Taxonomy" id="248454"/>
    <lineage>
        <taxon>Eukaryota</taxon>
        <taxon>Metazoa</taxon>
        <taxon>Ecdysozoa</taxon>
        <taxon>Arthropoda</taxon>
        <taxon>Hexapoda</taxon>
        <taxon>Insecta</taxon>
        <taxon>Pterygota</taxon>
        <taxon>Neoptera</taxon>
        <taxon>Paraneoptera</taxon>
        <taxon>Hemiptera</taxon>
        <taxon>Heteroptera</taxon>
        <taxon>Panheteroptera</taxon>
        <taxon>Cimicomorpha</taxon>
        <taxon>Miridae</taxon>
        <taxon>Mirini</taxon>
        <taxon>Apolygus</taxon>
    </lineage>
</organism>
<dbReference type="AlphaFoldDB" id="A0A8S9XW40"/>
<dbReference type="Proteomes" id="UP000466442">
    <property type="component" value="Unassembled WGS sequence"/>
</dbReference>
<protein>
    <submittedName>
        <fullName evidence="1">Uncharacterized protein</fullName>
    </submittedName>
</protein>
<gene>
    <name evidence="1" type="ORF">GE061_013001</name>
</gene>